<dbReference type="InterPro" id="IPR036265">
    <property type="entry name" value="HIT-like_sf"/>
</dbReference>
<sequence length="245" mass="28255">MSSNLYILRNYAQKVPSSLPSSILFSSSSQSLTIYDAFPKSIFHFLILPRVPQPGSSIGVDDLDSLKSLLAHDKATAREILNALNEDAIKAKKEIETEMQKRYGFKCHLHLHVLSSDLCSPKLKHKKHYNSFNPKLGFFLHIDEVLSWFDSDPSYYDQMAKLDEKAYEKLLKEDLVCWKCESPMKNIPTLKEHLQEEWDKESKREKARAERKRKLEEKEKTKLSDGGENAEAQVEHIEKKAKTSD</sequence>
<evidence type="ECO:0000256" key="1">
    <source>
        <dbReference type="SAM" id="Coils"/>
    </source>
</evidence>
<reference evidence="4" key="1">
    <citation type="journal article" date="2019" name="Environ. Microbiol.">
        <title>Fungal ecological strategies reflected in gene transcription - a case study of two litter decomposers.</title>
        <authorList>
            <person name="Barbi F."/>
            <person name="Kohler A."/>
            <person name="Barry K."/>
            <person name="Baskaran P."/>
            <person name="Daum C."/>
            <person name="Fauchery L."/>
            <person name="Ihrmark K."/>
            <person name="Kuo A."/>
            <person name="LaButti K."/>
            <person name="Lipzen A."/>
            <person name="Morin E."/>
            <person name="Grigoriev I.V."/>
            <person name="Henrissat B."/>
            <person name="Lindahl B."/>
            <person name="Martin F."/>
        </authorList>
    </citation>
    <scope>NUCLEOTIDE SEQUENCE</scope>
    <source>
        <strain evidence="4">JB14</strain>
    </source>
</reference>
<dbReference type="Proteomes" id="UP000799118">
    <property type="component" value="Unassembled WGS sequence"/>
</dbReference>
<name>A0A6A4I6L1_9AGAR</name>
<accession>A0A6A4I6L1</accession>
<feature type="domain" description="Aprataxin C2HE/C2H2/C2HC zinc finger" evidence="3">
    <location>
        <begin position="136"/>
        <end position="200"/>
    </location>
</feature>
<feature type="coiled-coil region" evidence="1">
    <location>
        <begin position="74"/>
        <end position="101"/>
    </location>
</feature>
<dbReference type="GO" id="GO:0005634">
    <property type="term" value="C:nucleus"/>
    <property type="evidence" value="ECO:0007669"/>
    <property type="project" value="TreeGrafter"/>
</dbReference>
<dbReference type="Gene3D" id="3.30.428.10">
    <property type="entry name" value="HIT-like"/>
    <property type="match status" value="1"/>
</dbReference>
<protein>
    <recommendedName>
        <fullName evidence="3">Aprataxin C2HE/C2H2/C2HC zinc finger domain-containing protein</fullName>
    </recommendedName>
</protein>
<keyword evidence="1" id="KW-0175">Coiled coil</keyword>
<dbReference type="AlphaFoldDB" id="A0A6A4I6L1"/>
<dbReference type="GO" id="GO:0030983">
    <property type="term" value="F:mismatched DNA binding"/>
    <property type="evidence" value="ECO:0007669"/>
    <property type="project" value="TreeGrafter"/>
</dbReference>
<dbReference type="GO" id="GO:0003697">
    <property type="term" value="F:single-stranded DNA binding"/>
    <property type="evidence" value="ECO:0007669"/>
    <property type="project" value="TreeGrafter"/>
</dbReference>
<dbReference type="GO" id="GO:0033699">
    <property type="term" value="F:DNA 5'-adenosine monophosphate hydrolase activity"/>
    <property type="evidence" value="ECO:0007669"/>
    <property type="project" value="TreeGrafter"/>
</dbReference>
<evidence type="ECO:0000256" key="2">
    <source>
        <dbReference type="SAM" id="MobiDB-lite"/>
    </source>
</evidence>
<dbReference type="EMBL" id="ML769402">
    <property type="protein sequence ID" value="KAE9406349.1"/>
    <property type="molecule type" value="Genomic_DNA"/>
</dbReference>
<dbReference type="OrthoDB" id="3512845at2759"/>
<dbReference type="Pfam" id="PF16278">
    <property type="entry name" value="zf-C2HE"/>
    <property type="match status" value="1"/>
</dbReference>
<dbReference type="GO" id="GO:1990165">
    <property type="term" value="F:single-strand break-containing DNA binding"/>
    <property type="evidence" value="ECO:0007669"/>
    <property type="project" value="TreeGrafter"/>
</dbReference>
<evidence type="ECO:0000313" key="4">
    <source>
        <dbReference type="EMBL" id="KAE9406349.1"/>
    </source>
</evidence>
<evidence type="ECO:0000313" key="5">
    <source>
        <dbReference type="Proteomes" id="UP000799118"/>
    </source>
</evidence>
<dbReference type="PANTHER" id="PTHR12486">
    <property type="entry name" value="APRATAXIN-RELATED"/>
    <property type="match status" value="1"/>
</dbReference>
<keyword evidence="5" id="KW-1185">Reference proteome</keyword>
<dbReference type="GO" id="GO:0000012">
    <property type="term" value="P:single strand break repair"/>
    <property type="evidence" value="ECO:0007669"/>
    <property type="project" value="TreeGrafter"/>
</dbReference>
<gene>
    <name evidence="4" type="ORF">BT96DRAFT_954836</name>
</gene>
<dbReference type="GO" id="GO:0003725">
    <property type="term" value="F:double-stranded RNA binding"/>
    <property type="evidence" value="ECO:0007669"/>
    <property type="project" value="TreeGrafter"/>
</dbReference>
<dbReference type="InterPro" id="IPR032566">
    <property type="entry name" value="Znf-C2HE"/>
</dbReference>
<proteinExistence type="predicted"/>
<feature type="compositionally biased region" description="Basic and acidic residues" evidence="2">
    <location>
        <begin position="233"/>
        <end position="245"/>
    </location>
</feature>
<feature type="compositionally biased region" description="Basic and acidic residues" evidence="2">
    <location>
        <begin position="194"/>
        <end position="225"/>
    </location>
</feature>
<dbReference type="PANTHER" id="PTHR12486:SF4">
    <property type="entry name" value="APRATAXIN"/>
    <property type="match status" value="1"/>
</dbReference>
<organism evidence="4 5">
    <name type="scientific">Gymnopus androsaceus JB14</name>
    <dbReference type="NCBI Taxonomy" id="1447944"/>
    <lineage>
        <taxon>Eukaryota</taxon>
        <taxon>Fungi</taxon>
        <taxon>Dikarya</taxon>
        <taxon>Basidiomycota</taxon>
        <taxon>Agaricomycotina</taxon>
        <taxon>Agaricomycetes</taxon>
        <taxon>Agaricomycetidae</taxon>
        <taxon>Agaricales</taxon>
        <taxon>Marasmiineae</taxon>
        <taxon>Omphalotaceae</taxon>
        <taxon>Gymnopus</taxon>
    </lineage>
</organism>
<feature type="region of interest" description="Disordered" evidence="2">
    <location>
        <begin position="194"/>
        <end position="245"/>
    </location>
</feature>
<evidence type="ECO:0000259" key="3">
    <source>
        <dbReference type="Pfam" id="PF16278"/>
    </source>
</evidence>
<dbReference type="SUPFAM" id="SSF54197">
    <property type="entry name" value="HIT-like"/>
    <property type="match status" value="1"/>
</dbReference>